<evidence type="ECO:0000259" key="3">
    <source>
        <dbReference type="Pfam" id="PF00561"/>
    </source>
</evidence>
<dbReference type="InterPro" id="IPR000073">
    <property type="entry name" value="AB_hydrolase_1"/>
</dbReference>
<gene>
    <name evidence="4" type="ORF">L211DRAFT_777291</name>
</gene>
<dbReference type="Proteomes" id="UP000267821">
    <property type="component" value="Unassembled WGS sequence"/>
</dbReference>
<protein>
    <submittedName>
        <fullName evidence="4">Alpha/beta-hydrolase</fullName>
    </submittedName>
</protein>
<dbReference type="EMBL" id="ML121528">
    <property type="protein sequence ID" value="RPB28980.1"/>
    <property type="molecule type" value="Genomic_DNA"/>
</dbReference>
<dbReference type="GO" id="GO:0035965">
    <property type="term" value="P:cardiolipin acyl-chain remodeling"/>
    <property type="evidence" value="ECO:0007669"/>
    <property type="project" value="TreeGrafter"/>
</dbReference>
<name>A0A3N4M1P9_9PEZI</name>
<evidence type="ECO:0000256" key="2">
    <source>
        <dbReference type="SAM" id="MobiDB-lite"/>
    </source>
</evidence>
<accession>A0A3N4M1P9</accession>
<dbReference type="GO" id="GO:0004623">
    <property type="term" value="F:phospholipase A2 activity"/>
    <property type="evidence" value="ECO:0007669"/>
    <property type="project" value="TreeGrafter"/>
</dbReference>
<feature type="region of interest" description="Disordered" evidence="2">
    <location>
        <begin position="223"/>
        <end position="286"/>
    </location>
</feature>
<dbReference type="InParanoid" id="A0A3N4M1P9"/>
<dbReference type="Gene3D" id="3.40.50.1820">
    <property type="entry name" value="alpha/beta hydrolase"/>
    <property type="match status" value="1"/>
</dbReference>
<keyword evidence="4" id="KW-0378">Hydrolase</keyword>
<dbReference type="AlphaFoldDB" id="A0A3N4M1P9"/>
<comment type="similarity">
    <text evidence="1">Belongs to the peptidase S33 family. ABHD4/ABHD5 subfamily.</text>
</comment>
<sequence>MFPLSYKKALIQWWASTPPHVAEATVLSFLPFNTLPIPSPTSNCQRSSGVCQKTSTPAPPPISTVIPAELDPYGPRQCSSTLVHLSGKDRAINEFAITRTAEPHKEDLVILHGYGAGLGFFYRNFDALSRRPGWKLWALDLLGMGNSSRPQFKINATDKAGKIKEAEEWFIDALEEWRIKRGLDRFTLLGHSLGGYLATAYTLKYPGRVKKLILASPVGIPENPYAEEEPLPPNPPQDQSHPPSATGMEAELLDPSDEVLKPTPSITTAGNSSPLNTADKKTPTPPRRPISKWLSYLWEQNISPFSLVRWSGPLGPRLVSAWTSRRFSQLPGDESTVLHTYAYSLFRQRGSGEYALAFLLAPGAYARNPLLKRIGKVGWQGVPTVLMYGEEDWMDVAGGFGAQERIRREGRRLDREGWGGGSEWIGDGNGLGEDAKVLIVKGAGHHVYLDGWEEFNEMVLGEMGDVEVRERRRREWRERNGEV</sequence>
<evidence type="ECO:0000313" key="5">
    <source>
        <dbReference type="Proteomes" id="UP000267821"/>
    </source>
</evidence>
<dbReference type="GO" id="GO:0006654">
    <property type="term" value="P:phosphatidic acid biosynthetic process"/>
    <property type="evidence" value="ECO:0007669"/>
    <property type="project" value="TreeGrafter"/>
</dbReference>
<dbReference type="OrthoDB" id="7457040at2759"/>
<dbReference type="SUPFAM" id="SSF53474">
    <property type="entry name" value="alpha/beta-Hydrolases"/>
    <property type="match status" value="1"/>
</dbReference>
<feature type="compositionally biased region" description="Polar residues" evidence="2">
    <location>
        <begin position="264"/>
        <end position="276"/>
    </location>
</feature>
<dbReference type="GO" id="GO:0055088">
    <property type="term" value="P:lipid homeostasis"/>
    <property type="evidence" value="ECO:0007669"/>
    <property type="project" value="TreeGrafter"/>
</dbReference>
<dbReference type="PANTHER" id="PTHR42886:SF29">
    <property type="entry name" value="PUMMELIG, ISOFORM A"/>
    <property type="match status" value="1"/>
</dbReference>
<dbReference type="GO" id="GO:0042171">
    <property type="term" value="F:lysophosphatidic acid acyltransferase activity"/>
    <property type="evidence" value="ECO:0007669"/>
    <property type="project" value="TreeGrafter"/>
</dbReference>
<dbReference type="Pfam" id="PF00561">
    <property type="entry name" value="Abhydrolase_1"/>
    <property type="match status" value="1"/>
</dbReference>
<feature type="domain" description="AB hydrolase-1" evidence="3">
    <location>
        <begin position="108"/>
        <end position="232"/>
    </location>
</feature>
<keyword evidence="5" id="KW-1185">Reference proteome</keyword>
<dbReference type="GO" id="GO:0005743">
    <property type="term" value="C:mitochondrial inner membrane"/>
    <property type="evidence" value="ECO:0007669"/>
    <property type="project" value="TreeGrafter"/>
</dbReference>
<evidence type="ECO:0000313" key="4">
    <source>
        <dbReference type="EMBL" id="RPB28980.1"/>
    </source>
</evidence>
<dbReference type="STRING" id="1051890.A0A3N4M1P9"/>
<proteinExistence type="inferred from homology"/>
<reference evidence="4 5" key="1">
    <citation type="journal article" date="2018" name="Nat. Ecol. Evol.">
        <title>Pezizomycetes genomes reveal the molecular basis of ectomycorrhizal truffle lifestyle.</title>
        <authorList>
            <person name="Murat C."/>
            <person name="Payen T."/>
            <person name="Noel B."/>
            <person name="Kuo A."/>
            <person name="Morin E."/>
            <person name="Chen J."/>
            <person name="Kohler A."/>
            <person name="Krizsan K."/>
            <person name="Balestrini R."/>
            <person name="Da Silva C."/>
            <person name="Montanini B."/>
            <person name="Hainaut M."/>
            <person name="Levati E."/>
            <person name="Barry K.W."/>
            <person name="Belfiori B."/>
            <person name="Cichocki N."/>
            <person name="Clum A."/>
            <person name="Dockter R.B."/>
            <person name="Fauchery L."/>
            <person name="Guy J."/>
            <person name="Iotti M."/>
            <person name="Le Tacon F."/>
            <person name="Lindquist E.A."/>
            <person name="Lipzen A."/>
            <person name="Malagnac F."/>
            <person name="Mello A."/>
            <person name="Molinier V."/>
            <person name="Miyauchi S."/>
            <person name="Poulain J."/>
            <person name="Riccioni C."/>
            <person name="Rubini A."/>
            <person name="Sitrit Y."/>
            <person name="Splivallo R."/>
            <person name="Traeger S."/>
            <person name="Wang M."/>
            <person name="Zifcakova L."/>
            <person name="Wipf D."/>
            <person name="Zambonelli A."/>
            <person name="Paolocci F."/>
            <person name="Nowrousian M."/>
            <person name="Ottonello S."/>
            <person name="Baldrian P."/>
            <person name="Spatafora J.W."/>
            <person name="Henrissat B."/>
            <person name="Nagy L.G."/>
            <person name="Aury J.M."/>
            <person name="Wincker P."/>
            <person name="Grigoriev I.V."/>
            <person name="Bonfante P."/>
            <person name="Martin F.M."/>
        </authorList>
    </citation>
    <scope>NUCLEOTIDE SEQUENCE [LARGE SCALE GENOMIC DNA]</scope>
    <source>
        <strain evidence="4 5">ATCC MYA-4762</strain>
    </source>
</reference>
<dbReference type="FunCoup" id="A0A3N4M1P9">
    <property type="interactions" value="148"/>
</dbReference>
<organism evidence="4 5">
    <name type="scientific">Terfezia boudieri ATCC MYA-4762</name>
    <dbReference type="NCBI Taxonomy" id="1051890"/>
    <lineage>
        <taxon>Eukaryota</taxon>
        <taxon>Fungi</taxon>
        <taxon>Dikarya</taxon>
        <taxon>Ascomycota</taxon>
        <taxon>Pezizomycotina</taxon>
        <taxon>Pezizomycetes</taxon>
        <taxon>Pezizales</taxon>
        <taxon>Pezizaceae</taxon>
        <taxon>Terfezia</taxon>
    </lineage>
</organism>
<evidence type="ECO:0000256" key="1">
    <source>
        <dbReference type="ARBA" id="ARBA00038097"/>
    </source>
</evidence>
<dbReference type="PANTHER" id="PTHR42886">
    <property type="entry name" value="RE40534P-RELATED"/>
    <property type="match status" value="1"/>
</dbReference>
<dbReference type="InterPro" id="IPR029058">
    <property type="entry name" value="AB_hydrolase_fold"/>
</dbReference>